<accession>A0ACC6AJQ3</accession>
<dbReference type="EMBL" id="JALJZS010000002">
    <property type="protein sequence ID" value="MCP2000098.1"/>
    <property type="molecule type" value="Genomic_DNA"/>
</dbReference>
<keyword evidence="2" id="KW-1185">Reference proteome</keyword>
<organism evidence="1 2">
    <name type="scientific">Nitrobacter winogradskyi</name>
    <name type="common">Nitrobacter agilis</name>
    <dbReference type="NCBI Taxonomy" id="913"/>
    <lineage>
        <taxon>Bacteria</taxon>
        <taxon>Pseudomonadati</taxon>
        <taxon>Pseudomonadota</taxon>
        <taxon>Alphaproteobacteria</taxon>
        <taxon>Hyphomicrobiales</taxon>
        <taxon>Nitrobacteraceae</taxon>
        <taxon>Nitrobacter</taxon>
    </lineage>
</organism>
<reference evidence="1" key="1">
    <citation type="submission" date="2022-03" db="EMBL/GenBank/DDBJ databases">
        <title>Interactions between chemoautotrophic and heterotrophic bacteria.</title>
        <authorList>
            <person name="Santoro A."/>
        </authorList>
    </citation>
    <scope>NUCLEOTIDE SEQUENCE</scope>
    <source>
        <strain evidence="1">Nb-106</strain>
    </source>
</reference>
<name>A0ACC6AJQ3_NITWI</name>
<comment type="caution">
    <text evidence="1">The sequence shown here is derived from an EMBL/GenBank/DDBJ whole genome shotgun (WGS) entry which is preliminary data.</text>
</comment>
<proteinExistence type="predicted"/>
<gene>
    <name evidence="1" type="ORF">J2S34_002546</name>
</gene>
<evidence type="ECO:0000313" key="1">
    <source>
        <dbReference type="EMBL" id="MCP2000098.1"/>
    </source>
</evidence>
<sequence length="301" mass="30869">MSTKLLGRRHIATRGLALAAVWVTTLTAPAGVSADEQDIPNAAAVSVLKATRFCFSASAQVTGILIPRNETAVRPERPGLKVAEILAEPGQSVTAGQALARLTRPEGGTTQVSSPVAGLVSRSSAEIGAVASGKGEALFNIVTGNEFDLVGQVPSGDLAKLAVGQAAKVMAVGASEMDGKVRLIAPTVEPNSQLGQVFISVDPSKHLLVNAFGRAIIKTGESCGIAVPLTAILYGSAGAVVQVVRRQRIETRHVEVGLLSGGQVEIREGLSEGDVVVARAGALLREGDPVRPIAVEASAAR</sequence>
<evidence type="ECO:0000313" key="2">
    <source>
        <dbReference type="Proteomes" id="UP001205486"/>
    </source>
</evidence>
<protein>
    <submittedName>
        <fullName evidence="1">Multidrug efflux pump subunit AcrA (Membrane-fusion protein)</fullName>
    </submittedName>
</protein>
<dbReference type="Proteomes" id="UP001205486">
    <property type="component" value="Unassembled WGS sequence"/>
</dbReference>